<organism evidence="1">
    <name type="scientific">Candidatus Kentrum sp. LPFa</name>
    <dbReference type="NCBI Taxonomy" id="2126335"/>
    <lineage>
        <taxon>Bacteria</taxon>
        <taxon>Pseudomonadati</taxon>
        <taxon>Pseudomonadota</taxon>
        <taxon>Gammaproteobacteria</taxon>
        <taxon>Candidatus Kentrum</taxon>
    </lineage>
</organism>
<accession>A0A450W4J9</accession>
<dbReference type="AlphaFoldDB" id="A0A450W4J9"/>
<sequence>MAGTRDFLVRPLPFFAALEMTIPDFFDHFVQDLLTNGLQSLLTKHQPHFTAANHAFLCSRRSLRQDDGLILLHHKTVVNKQAVCIFATAECSLVYFCAQNTTYSRGCPGARRLFGFMTWRMIVSVRRGGEHRMGPDRAGTKGRKELENLAI</sequence>
<evidence type="ECO:0000313" key="1">
    <source>
        <dbReference type="EMBL" id="VFK11951.1"/>
    </source>
</evidence>
<dbReference type="EMBL" id="CAADFK010000028">
    <property type="protein sequence ID" value="VFK11951.1"/>
    <property type="molecule type" value="Genomic_DNA"/>
</dbReference>
<reference evidence="1" key="1">
    <citation type="submission" date="2019-02" db="EMBL/GenBank/DDBJ databases">
        <authorList>
            <person name="Gruber-Vodicka R. H."/>
            <person name="Seah K. B. B."/>
        </authorList>
    </citation>
    <scope>NUCLEOTIDE SEQUENCE</scope>
    <source>
        <strain evidence="1">BECK_S313</strain>
    </source>
</reference>
<proteinExistence type="predicted"/>
<name>A0A450W4J9_9GAMM</name>
<gene>
    <name evidence="1" type="ORF">BECKLPF1236B_GA0070989_10281</name>
</gene>
<protein>
    <submittedName>
        <fullName evidence="1">Uncharacterized protein</fullName>
    </submittedName>
</protein>